<keyword evidence="1" id="KW-1133">Transmembrane helix</keyword>
<dbReference type="PANTHER" id="PTHR42109">
    <property type="entry name" value="UNPLACED GENOMIC SCAFFOLD UM_SCAF_CONTIG_1.265, WHOLE GENOME SHOTGUN SEQUENCE"/>
    <property type="match status" value="1"/>
</dbReference>
<feature type="transmembrane region" description="Helical" evidence="1">
    <location>
        <begin position="173"/>
        <end position="199"/>
    </location>
</feature>
<feature type="transmembrane region" description="Helical" evidence="1">
    <location>
        <begin position="141"/>
        <end position="161"/>
    </location>
</feature>
<evidence type="ECO:0000259" key="2">
    <source>
        <dbReference type="Pfam" id="PF24800"/>
    </source>
</evidence>
<reference evidence="3" key="2">
    <citation type="journal article" date="2023" name="IMA Fungus">
        <title>Comparative genomic study of the Penicillium genus elucidates a diverse pangenome and 15 lateral gene transfer events.</title>
        <authorList>
            <person name="Petersen C."/>
            <person name="Sorensen T."/>
            <person name="Nielsen M.R."/>
            <person name="Sondergaard T.E."/>
            <person name="Sorensen J.L."/>
            <person name="Fitzpatrick D.A."/>
            <person name="Frisvad J.C."/>
            <person name="Nielsen K.L."/>
        </authorList>
    </citation>
    <scope>NUCLEOTIDE SEQUENCE</scope>
    <source>
        <strain evidence="3">IBT 30069</strain>
    </source>
</reference>
<name>A0A9W9KC47_9EURO</name>
<feature type="transmembrane region" description="Helical" evidence="1">
    <location>
        <begin position="12"/>
        <end position="31"/>
    </location>
</feature>
<feature type="domain" description="DUF7702" evidence="2">
    <location>
        <begin position="8"/>
        <end position="234"/>
    </location>
</feature>
<dbReference type="Pfam" id="PF24800">
    <property type="entry name" value="DUF7702"/>
    <property type="match status" value="1"/>
</dbReference>
<keyword evidence="1" id="KW-0472">Membrane</keyword>
<evidence type="ECO:0000256" key="1">
    <source>
        <dbReference type="SAM" id="Phobius"/>
    </source>
</evidence>
<protein>
    <recommendedName>
        <fullName evidence="2">DUF7702 domain-containing protein</fullName>
    </recommendedName>
</protein>
<proteinExistence type="predicted"/>
<dbReference type="EMBL" id="JAPQKH010000004">
    <property type="protein sequence ID" value="KAJ5100603.1"/>
    <property type="molecule type" value="Genomic_DNA"/>
</dbReference>
<keyword evidence="1" id="KW-0812">Transmembrane</keyword>
<evidence type="ECO:0000313" key="3">
    <source>
        <dbReference type="EMBL" id="KAJ5100603.1"/>
    </source>
</evidence>
<dbReference type="OrthoDB" id="2560628at2759"/>
<organism evidence="3 4">
    <name type="scientific">Penicillium angulare</name>
    <dbReference type="NCBI Taxonomy" id="116970"/>
    <lineage>
        <taxon>Eukaryota</taxon>
        <taxon>Fungi</taxon>
        <taxon>Dikarya</taxon>
        <taxon>Ascomycota</taxon>
        <taxon>Pezizomycotina</taxon>
        <taxon>Eurotiomycetes</taxon>
        <taxon>Eurotiomycetidae</taxon>
        <taxon>Eurotiales</taxon>
        <taxon>Aspergillaceae</taxon>
        <taxon>Penicillium</taxon>
    </lineage>
</organism>
<feature type="transmembrane region" description="Helical" evidence="1">
    <location>
        <begin position="107"/>
        <end position="129"/>
    </location>
</feature>
<dbReference type="PANTHER" id="PTHR42109:SF2">
    <property type="entry name" value="INTEGRAL MEMBRANE PROTEIN"/>
    <property type="match status" value="1"/>
</dbReference>
<feature type="transmembrane region" description="Helical" evidence="1">
    <location>
        <begin position="66"/>
        <end position="87"/>
    </location>
</feature>
<keyword evidence="4" id="KW-1185">Reference proteome</keyword>
<dbReference type="InterPro" id="IPR056119">
    <property type="entry name" value="DUF7702"/>
</dbReference>
<dbReference type="AlphaFoldDB" id="A0A9W9KC47"/>
<comment type="caution">
    <text evidence="3">The sequence shown here is derived from an EMBL/GenBank/DDBJ whole genome shotgun (WGS) entry which is preliminary data.</text>
</comment>
<sequence>MSNDGVFGYREGIAVAQIVAFSPPLLCAVYFKIQHQIGWFCIGVFTLLRLISAACKLALIDHESHGLWAAIFVCESLGMILIIFLLLEMLERINKVIAVVGKRMFWIPSIVTWIDIAISIIGWVAVMHVEHPLAPTPYSQASMALLAVIYLYMVGVFILFWRRRGEYLTEELWALKGVGICVPLLAIRLAYSLVFIITGNMDFSAIKGNPTAYLIMTMLPEVIIISVCTYVIGVKISPICKDGKQRAQLLGDEEGR</sequence>
<dbReference type="Proteomes" id="UP001149165">
    <property type="component" value="Unassembled WGS sequence"/>
</dbReference>
<accession>A0A9W9KC47</accession>
<evidence type="ECO:0000313" key="4">
    <source>
        <dbReference type="Proteomes" id="UP001149165"/>
    </source>
</evidence>
<gene>
    <name evidence="3" type="ORF">N7456_006655</name>
</gene>
<feature type="transmembrane region" description="Helical" evidence="1">
    <location>
        <begin position="211"/>
        <end position="232"/>
    </location>
</feature>
<feature type="transmembrane region" description="Helical" evidence="1">
    <location>
        <begin position="38"/>
        <end position="60"/>
    </location>
</feature>
<reference evidence="3" key="1">
    <citation type="submission" date="2022-11" db="EMBL/GenBank/DDBJ databases">
        <authorList>
            <person name="Petersen C."/>
        </authorList>
    </citation>
    <scope>NUCLEOTIDE SEQUENCE</scope>
    <source>
        <strain evidence="3">IBT 30069</strain>
    </source>
</reference>